<evidence type="ECO:0000313" key="4">
    <source>
        <dbReference type="Proteomes" id="UP000000600"/>
    </source>
</evidence>
<keyword evidence="1" id="KW-0863">Zinc-finger</keyword>
<evidence type="ECO:0000259" key="2">
    <source>
        <dbReference type="PROSITE" id="PS50157"/>
    </source>
</evidence>
<dbReference type="HOGENOM" id="CLU_837994_0_0_1"/>
<dbReference type="PROSITE" id="PS00028">
    <property type="entry name" value="ZINC_FINGER_C2H2_1"/>
    <property type="match status" value="1"/>
</dbReference>
<organism evidence="3 4">
    <name type="scientific">Paramecium tetraurelia</name>
    <dbReference type="NCBI Taxonomy" id="5888"/>
    <lineage>
        <taxon>Eukaryota</taxon>
        <taxon>Sar</taxon>
        <taxon>Alveolata</taxon>
        <taxon>Ciliophora</taxon>
        <taxon>Intramacronucleata</taxon>
        <taxon>Oligohymenophorea</taxon>
        <taxon>Peniculida</taxon>
        <taxon>Parameciidae</taxon>
        <taxon>Paramecium</taxon>
    </lineage>
</organism>
<dbReference type="Proteomes" id="UP000000600">
    <property type="component" value="Unassembled WGS sequence"/>
</dbReference>
<accession>A0BBP6</accession>
<dbReference type="GO" id="GO:0008270">
    <property type="term" value="F:zinc ion binding"/>
    <property type="evidence" value="ECO:0007669"/>
    <property type="project" value="UniProtKB-KW"/>
</dbReference>
<dbReference type="AlphaFoldDB" id="A0BBP6"/>
<dbReference type="InterPro" id="IPR013087">
    <property type="entry name" value="Znf_C2H2_type"/>
</dbReference>
<evidence type="ECO:0000256" key="1">
    <source>
        <dbReference type="PROSITE-ProRule" id="PRU00042"/>
    </source>
</evidence>
<dbReference type="EMBL" id="CT867985">
    <property type="protein sequence ID" value="CAK55963.1"/>
    <property type="molecule type" value="Genomic_DNA"/>
</dbReference>
<dbReference type="RefSeq" id="XP_001423361.1">
    <property type="nucleotide sequence ID" value="XM_001423324.1"/>
</dbReference>
<name>A0BBP6_PARTE</name>
<keyword evidence="1" id="KW-0862">Zinc</keyword>
<protein>
    <recommendedName>
        <fullName evidence="2">C2H2-type domain-containing protein</fullName>
    </recommendedName>
</protein>
<proteinExistence type="predicted"/>
<feature type="domain" description="C2H2-type" evidence="2">
    <location>
        <begin position="21"/>
        <end position="51"/>
    </location>
</feature>
<sequence>MSNNEQAKRRRSRRGELQGDFKCTYDGCGKEYLSYPALYTHIKSKHGQEYIKGMQRPQGQGSRGRPRRDELNTHQAIEQPPFFLKVQIEAKQSIDDFLLDLVGDKYKQILQAEADMIQNNDLQNKIKLVFDFIESKLSNRNEDDPFMTTFAQVLFRNEYNCETENDLIKIGCDETICLFIKELSYTLNLRFLQETAYFLLSFRNYIFNNHNINSNSSPLQFGDLMNHFMQEKITYFNDNILEQFYQELQDQDKTFLKLDKSEKLQIKIGLHFCTWLFHSRYNRQNVQFNELRNQILVSLF</sequence>
<dbReference type="OrthoDB" id="427030at2759"/>
<keyword evidence="4" id="KW-1185">Reference proteome</keyword>
<gene>
    <name evidence="3" type="ORF">GSPATT00000398001</name>
</gene>
<dbReference type="KEGG" id="ptm:GSPATT00000398001"/>
<dbReference type="PROSITE" id="PS50157">
    <property type="entry name" value="ZINC_FINGER_C2H2_2"/>
    <property type="match status" value="1"/>
</dbReference>
<keyword evidence="1" id="KW-0479">Metal-binding</keyword>
<dbReference type="InParanoid" id="A0BBP6"/>
<dbReference type="SMART" id="SM00355">
    <property type="entry name" value="ZnF_C2H2"/>
    <property type="match status" value="1"/>
</dbReference>
<reference evidence="3 4" key="1">
    <citation type="journal article" date="2006" name="Nature">
        <title>Global trends of whole-genome duplications revealed by the ciliate Paramecium tetraurelia.</title>
        <authorList>
            <consortium name="Genoscope"/>
            <person name="Aury J.-M."/>
            <person name="Jaillon O."/>
            <person name="Duret L."/>
            <person name="Noel B."/>
            <person name="Jubin C."/>
            <person name="Porcel B.M."/>
            <person name="Segurens B."/>
            <person name="Daubin V."/>
            <person name="Anthouard V."/>
            <person name="Aiach N."/>
            <person name="Arnaiz O."/>
            <person name="Billaut A."/>
            <person name="Beisson J."/>
            <person name="Blanc I."/>
            <person name="Bouhouche K."/>
            <person name="Camara F."/>
            <person name="Duharcourt S."/>
            <person name="Guigo R."/>
            <person name="Gogendeau D."/>
            <person name="Katinka M."/>
            <person name="Keller A.-M."/>
            <person name="Kissmehl R."/>
            <person name="Klotz C."/>
            <person name="Koll F."/>
            <person name="Le Moue A."/>
            <person name="Lepere C."/>
            <person name="Malinsky S."/>
            <person name="Nowacki M."/>
            <person name="Nowak J.K."/>
            <person name="Plattner H."/>
            <person name="Poulain J."/>
            <person name="Ruiz F."/>
            <person name="Serrano V."/>
            <person name="Zagulski M."/>
            <person name="Dessen P."/>
            <person name="Betermier M."/>
            <person name="Weissenbach J."/>
            <person name="Scarpelli C."/>
            <person name="Schachter V."/>
            <person name="Sperling L."/>
            <person name="Meyer E."/>
            <person name="Cohen J."/>
            <person name="Wincker P."/>
        </authorList>
    </citation>
    <scope>NUCLEOTIDE SEQUENCE [LARGE SCALE GENOMIC DNA]</scope>
    <source>
        <strain evidence="3 4">Stock d4-2</strain>
    </source>
</reference>
<evidence type="ECO:0000313" key="3">
    <source>
        <dbReference type="EMBL" id="CAK55963.1"/>
    </source>
</evidence>
<dbReference type="STRING" id="5888.A0BBP6"/>
<dbReference type="GeneID" id="5009145"/>
<dbReference type="OMA" id="GDFKCTY"/>